<accession>A0A640NCA8</accession>
<organism evidence="1">
    <name type="scientific">Bacillus anthracis</name>
    <name type="common">anthrax bacterium</name>
    <dbReference type="NCBI Taxonomy" id="1392"/>
    <lineage>
        <taxon>Bacteria</taxon>
        <taxon>Bacillati</taxon>
        <taxon>Bacillota</taxon>
        <taxon>Bacilli</taxon>
        <taxon>Bacillales</taxon>
        <taxon>Bacillaceae</taxon>
        <taxon>Bacillus</taxon>
        <taxon>Bacillus cereus group</taxon>
    </lineage>
</organism>
<protein>
    <submittedName>
        <fullName evidence="1">Uncharacterized protein</fullName>
    </submittedName>
</protein>
<reference evidence="1" key="2">
    <citation type="submission" date="2019-12" db="EMBL/GenBank/DDBJ databases">
        <authorList>
            <person name="Hoang T.H.H."/>
            <person name="Okutani A."/>
        </authorList>
    </citation>
    <scope>NUCLEOTIDE SEQUENCE</scope>
    <source>
        <strain evidence="1">LamDB</strain>
    </source>
</reference>
<sequence length="69" mass="7890">MISGSSIFLSLFEAVLLDLFWKSGLSVAFEVKEWLINTTIGVIQKAINKNRFSKVFINTFPFEFISQLD</sequence>
<reference evidence="1" key="1">
    <citation type="submission" date="2019-12" db="EMBL/GenBank/DDBJ databases">
        <title>Epidemiological and comparative genomic analysis of Bacillus anthracis isolated from northern Vietnam.</title>
        <authorList>
            <person name="Hoang T.T.H."/>
            <person name="Dang D.A."/>
            <person name="Pham M.H."/>
            <person name="Luong M.H."/>
            <person name="Tran N.D."/>
            <person name="Nguyen T.H."/>
            <person name="Nguyen T.T."/>
            <person name="Inoue S."/>
            <person name="Morikawa S."/>
            <person name="Okutani A."/>
        </authorList>
    </citation>
    <scope>NUCLEOTIDE SEQUENCE</scope>
    <source>
        <strain evidence="1">LamDB</strain>
    </source>
</reference>
<name>A0A640NCA8_BACAN</name>
<dbReference type="AlphaFoldDB" id="A0A640NCA8"/>
<dbReference type="EMBL" id="BLEX01000003">
    <property type="protein sequence ID" value="GEU23323.1"/>
    <property type="molecule type" value="Genomic_DNA"/>
</dbReference>
<gene>
    <name evidence="1" type="ORF">LamDB_25160</name>
</gene>
<comment type="caution">
    <text evidence="1">The sequence shown here is derived from an EMBL/GenBank/DDBJ whole genome shotgun (WGS) entry which is preliminary data.</text>
</comment>
<proteinExistence type="predicted"/>
<evidence type="ECO:0000313" key="1">
    <source>
        <dbReference type="EMBL" id="GEU23323.1"/>
    </source>
</evidence>